<protein>
    <submittedName>
        <fullName evidence="1">Uncharacterized protein</fullName>
    </submittedName>
</protein>
<organism evidence="1 2">
    <name type="scientific">Rhodopirellula baltica (strain DSM 10527 / NCIMB 13988 / SH1)</name>
    <dbReference type="NCBI Taxonomy" id="243090"/>
    <lineage>
        <taxon>Bacteria</taxon>
        <taxon>Pseudomonadati</taxon>
        <taxon>Planctomycetota</taxon>
        <taxon>Planctomycetia</taxon>
        <taxon>Pirellulales</taxon>
        <taxon>Pirellulaceae</taxon>
        <taxon>Rhodopirellula</taxon>
    </lineage>
</organism>
<dbReference type="InParanoid" id="Q7UKY3"/>
<dbReference type="EnsemblBacteria" id="CAD76497">
    <property type="protein sequence ID" value="CAD76497"/>
    <property type="gene ID" value="RB9861"/>
</dbReference>
<dbReference type="EMBL" id="BX294150">
    <property type="protein sequence ID" value="CAD76497.1"/>
    <property type="molecule type" value="Genomic_DNA"/>
</dbReference>
<evidence type="ECO:0000313" key="2">
    <source>
        <dbReference type="Proteomes" id="UP000001025"/>
    </source>
</evidence>
<dbReference type="HOGENOM" id="CLU_2331783_0_0_0"/>
<gene>
    <name evidence="1" type="ordered locus">RB9861</name>
</gene>
<name>Q7UKY3_RHOBA</name>
<sequence length="98" mass="10762">MQPNSPRIRSVRGALSDAEGKFTAETAVLQVAAPFPMASQPTLWNKARRPSNVRKIANDRPITTARYNLAYGLATFFLVNKALQCPSEFLANSETHAT</sequence>
<dbReference type="AlphaFoldDB" id="Q7UKY3"/>
<evidence type="ECO:0000313" key="1">
    <source>
        <dbReference type="EMBL" id="CAD76497.1"/>
    </source>
</evidence>
<accession>Q7UKY3</accession>
<reference evidence="1 2" key="1">
    <citation type="journal article" date="2003" name="Proc. Natl. Acad. Sci. U.S.A.">
        <title>Complete genome sequence of the marine planctomycete Pirellula sp. strain 1.</title>
        <authorList>
            <person name="Gloeckner F.O."/>
            <person name="Kube M."/>
            <person name="Bauer M."/>
            <person name="Teeling H."/>
            <person name="Lombardot T."/>
            <person name="Ludwig W."/>
            <person name="Gade D."/>
            <person name="Beck A."/>
            <person name="Borzym K."/>
            <person name="Heitmann K."/>
            <person name="Rabus R."/>
            <person name="Schlesner H."/>
            <person name="Amann R."/>
            <person name="Reinhardt R."/>
        </authorList>
    </citation>
    <scope>NUCLEOTIDE SEQUENCE [LARGE SCALE GENOMIC DNA]</scope>
    <source>
        <strain evidence="2">DSM 10527 / NCIMB 13988 / SH1</strain>
    </source>
</reference>
<dbReference type="KEGG" id="rba:RB9861"/>
<dbReference type="PATRIC" id="fig|243090.15.peg.4746"/>
<keyword evidence="2" id="KW-1185">Reference proteome</keyword>
<dbReference type="STRING" id="243090.RB9861"/>
<dbReference type="Proteomes" id="UP000001025">
    <property type="component" value="Chromosome"/>
</dbReference>
<proteinExistence type="predicted"/>